<evidence type="ECO:0000313" key="5">
    <source>
        <dbReference type="Proteomes" id="UP000648239"/>
    </source>
</evidence>
<dbReference type="InterPro" id="IPR051257">
    <property type="entry name" value="Diverse_CBS-Domain"/>
</dbReference>
<comment type="caution">
    <text evidence="4">The sequence shown here is derived from an EMBL/GenBank/DDBJ whole genome shotgun (WGS) entry which is preliminary data.</text>
</comment>
<proteinExistence type="predicted"/>
<dbReference type="SUPFAM" id="SSF54631">
    <property type="entry name" value="CBS-domain pair"/>
    <property type="match status" value="1"/>
</dbReference>
<evidence type="ECO:0000256" key="1">
    <source>
        <dbReference type="ARBA" id="ARBA00023122"/>
    </source>
</evidence>
<dbReference type="Proteomes" id="UP000648239">
    <property type="component" value="Unassembled WGS sequence"/>
</dbReference>
<dbReference type="SMART" id="SM00116">
    <property type="entry name" value="CBS"/>
    <property type="match status" value="2"/>
</dbReference>
<dbReference type="InterPro" id="IPR000644">
    <property type="entry name" value="CBS_dom"/>
</dbReference>
<feature type="domain" description="CBS" evidence="3">
    <location>
        <begin position="12"/>
        <end position="68"/>
    </location>
</feature>
<evidence type="ECO:0000256" key="2">
    <source>
        <dbReference type="PROSITE-ProRule" id="PRU00703"/>
    </source>
</evidence>
<keyword evidence="1 2" id="KW-0129">CBS domain</keyword>
<dbReference type="Pfam" id="PF00571">
    <property type="entry name" value="CBS"/>
    <property type="match status" value="2"/>
</dbReference>
<dbReference type="InterPro" id="IPR046342">
    <property type="entry name" value="CBS_dom_sf"/>
</dbReference>
<protein>
    <submittedName>
        <fullName evidence="4">CBS domain-containing protein</fullName>
    </submittedName>
</protein>
<gene>
    <name evidence="4" type="ORF">IFK94_14585</name>
</gene>
<evidence type="ECO:0000259" key="3">
    <source>
        <dbReference type="PROSITE" id="PS51371"/>
    </source>
</evidence>
<dbReference type="PANTHER" id="PTHR43080">
    <property type="entry name" value="CBS DOMAIN-CONTAINING PROTEIN CBSX3, MITOCHONDRIAL"/>
    <property type="match status" value="1"/>
</dbReference>
<sequence>MAKEIPVVRDWMAPPSMTIRPDEEMAEAIQLLAGDQFAAIPVVDDENTVIGLLSEKDCLRAISRWTYEGVAGGKVRDYMSPVRAAISPDMDLLGVAGKFLENNFACLPVMDGKELVGRIHRHHVLDAFLNWIAAQSGAGEGVDTARPSSIEQMQKVIASHNKGQRVERFKKH</sequence>
<accession>A0A8J7C2Q3</accession>
<dbReference type="PROSITE" id="PS51371">
    <property type="entry name" value="CBS"/>
    <property type="match status" value="1"/>
</dbReference>
<dbReference type="EMBL" id="JACXWD010000077">
    <property type="protein sequence ID" value="MBD3869345.1"/>
    <property type="molecule type" value="Genomic_DNA"/>
</dbReference>
<dbReference type="PANTHER" id="PTHR43080:SF26">
    <property type="entry name" value="REGULATORY PROTEIN"/>
    <property type="match status" value="1"/>
</dbReference>
<name>A0A8J7C2Q3_9BACT</name>
<organism evidence="4 5">
    <name type="scientific">Candidatus Polarisedimenticola svalbardensis</name>
    <dbReference type="NCBI Taxonomy" id="2886004"/>
    <lineage>
        <taxon>Bacteria</taxon>
        <taxon>Pseudomonadati</taxon>
        <taxon>Acidobacteriota</taxon>
        <taxon>Candidatus Polarisedimenticolia</taxon>
        <taxon>Candidatus Polarisedimenticolales</taxon>
        <taxon>Candidatus Polarisedimenticolaceae</taxon>
        <taxon>Candidatus Polarisedimenticola</taxon>
    </lineage>
</organism>
<dbReference type="AlphaFoldDB" id="A0A8J7C2Q3"/>
<reference evidence="4 5" key="1">
    <citation type="submission" date="2020-08" db="EMBL/GenBank/DDBJ databases">
        <title>Acidobacteriota in marine sediments use diverse sulfur dissimilation pathways.</title>
        <authorList>
            <person name="Wasmund K."/>
        </authorList>
    </citation>
    <scope>NUCLEOTIDE SEQUENCE [LARGE SCALE GENOMIC DNA]</scope>
    <source>
        <strain evidence="4">MAG AM4</strain>
    </source>
</reference>
<dbReference type="Gene3D" id="3.10.580.10">
    <property type="entry name" value="CBS-domain"/>
    <property type="match status" value="1"/>
</dbReference>
<evidence type="ECO:0000313" key="4">
    <source>
        <dbReference type="EMBL" id="MBD3869345.1"/>
    </source>
</evidence>